<keyword evidence="2" id="KW-1185">Reference proteome</keyword>
<reference evidence="1 2" key="1">
    <citation type="journal article" date="2021" name="Elife">
        <title>Chloroplast acquisition without the gene transfer in kleptoplastic sea slugs, Plakobranchus ocellatus.</title>
        <authorList>
            <person name="Maeda T."/>
            <person name="Takahashi S."/>
            <person name="Yoshida T."/>
            <person name="Shimamura S."/>
            <person name="Takaki Y."/>
            <person name="Nagai Y."/>
            <person name="Toyoda A."/>
            <person name="Suzuki Y."/>
            <person name="Arimoto A."/>
            <person name="Ishii H."/>
            <person name="Satoh N."/>
            <person name="Nishiyama T."/>
            <person name="Hasebe M."/>
            <person name="Maruyama T."/>
            <person name="Minagawa J."/>
            <person name="Obokata J."/>
            <person name="Shigenobu S."/>
        </authorList>
    </citation>
    <scope>NUCLEOTIDE SEQUENCE [LARGE SCALE GENOMIC DNA]</scope>
</reference>
<comment type="caution">
    <text evidence="1">The sequence shown here is derived from an EMBL/GenBank/DDBJ whole genome shotgun (WGS) entry which is preliminary data.</text>
</comment>
<dbReference type="AlphaFoldDB" id="A0AAV4D4G9"/>
<accession>A0AAV4D4G9</accession>
<gene>
    <name evidence="1" type="ORF">PoB_006538500</name>
</gene>
<protein>
    <submittedName>
        <fullName evidence="1">Uncharacterized protein</fullName>
    </submittedName>
</protein>
<sequence>MSLVTTISHHLPRRHENDIPVYPNDIILSGFYQTFCDTVEMRCFTRLLGISNLVTVHNKVISGFQALRRARAPVAGLEPATERSCRSQGGLAIHCATDAPPELGNGGSSGEAVGYKVRGSNPIRAKSIFHCSFVSTNH</sequence>
<dbReference type="EMBL" id="BLXT01007365">
    <property type="protein sequence ID" value="GFO38880.1"/>
    <property type="molecule type" value="Genomic_DNA"/>
</dbReference>
<dbReference type="Proteomes" id="UP000735302">
    <property type="component" value="Unassembled WGS sequence"/>
</dbReference>
<proteinExistence type="predicted"/>
<evidence type="ECO:0000313" key="2">
    <source>
        <dbReference type="Proteomes" id="UP000735302"/>
    </source>
</evidence>
<name>A0AAV4D4G9_9GAST</name>
<organism evidence="1 2">
    <name type="scientific">Plakobranchus ocellatus</name>
    <dbReference type="NCBI Taxonomy" id="259542"/>
    <lineage>
        <taxon>Eukaryota</taxon>
        <taxon>Metazoa</taxon>
        <taxon>Spiralia</taxon>
        <taxon>Lophotrochozoa</taxon>
        <taxon>Mollusca</taxon>
        <taxon>Gastropoda</taxon>
        <taxon>Heterobranchia</taxon>
        <taxon>Euthyneura</taxon>
        <taxon>Panpulmonata</taxon>
        <taxon>Sacoglossa</taxon>
        <taxon>Placobranchoidea</taxon>
        <taxon>Plakobranchidae</taxon>
        <taxon>Plakobranchus</taxon>
    </lineage>
</organism>
<evidence type="ECO:0000313" key="1">
    <source>
        <dbReference type="EMBL" id="GFO38880.1"/>
    </source>
</evidence>